<name>A0ABY0PA70_9HYPH</name>
<dbReference type="EMBL" id="FNBZ01000007">
    <property type="protein sequence ID" value="SDH22426.1"/>
    <property type="molecule type" value="Genomic_DNA"/>
</dbReference>
<proteinExistence type="predicted"/>
<dbReference type="RefSeq" id="WP_139163594.1">
    <property type="nucleotide sequence ID" value="NZ_FNBZ01000007.1"/>
</dbReference>
<keyword evidence="2" id="KW-1185">Reference proteome</keyword>
<gene>
    <name evidence="1" type="ORF">SAMN05421844_107208</name>
</gene>
<evidence type="ECO:0000313" key="2">
    <source>
        <dbReference type="Proteomes" id="UP000199468"/>
    </source>
</evidence>
<reference evidence="1 2" key="1">
    <citation type="submission" date="2016-10" db="EMBL/GenBank/DDBJ databases">
        <authorList>
            <person name="Varghese N."/>
            <person name="Submissions S."/>
        </authorList>
    </citation>
    <scope>NUCLEOTIDE SEQUENCE [LARGE SCALE GENOMIC DNA]</scope>
    <source>
        <strain evidence="1 2">DSM 26672</strain>
    </source>
</reference>
<sequence length="145" mass="16075">MKKHWKSPHSAGPYDLAVKGVMRFRDADEKLDALFLDEVDWKGLHEAERLGLVKTVGSEIGFVLGSISLTAIGKDFHAALNGNPVSDEVDRDRRRDLVPYAEVLAEFGKEIADREARPPADKGRLAKQRLAAMFEGLGYRPDAMA</sequence>
<comment type="caution">
    <text evidence="1">The sequence shown here is derived from an EMBL/GenBank/DDBJ whole genome shotgun (WGS) entry which is preliminary data.</text>
</comment>
<accession>A0ABY0PA70</accession>
<dbReference type="Proteomes" id="UP000199468">
    <property type="component" value="Unassembled WGS sequence"/>
</dbReference>
<evidence type="ECO:0000313" key="1">
    <source>
        <dbReference type="EMBL" id="SDH22426.1"/>
    </source>
</evidence>
<organism evidence="1 2">
    <name type="scientific">Bosea robiniae</name>
    <dbReference type="NCBI Taxonomy" id="1036780"/>
    <lineage>
        <taxon>Bacteria</taxon>
        <taxon>Pseudomonadati</taxon>
        <taxon>Pseudomonadota</taxon>
        <taxon>Alphaproteobacteria</taxon>
        <taxon>Hyphomicrobiales</taxon>
        <taxon>Boseaceae</taxon>
        <taxon>Bosea</taxon>
    </lineage>
</organism>
<protein>
    <submittedName>
        <fullName evidence="1">Uncharacterized protein</fullName>
    </submittedName>
</protein>